<evidence type="ECO:0000256" key="1">
    <source>
        <dbReference type="SAM" id="MobiDB-lite"/>
    </source>
</evidence>
<keyword evidence="4" id="KW-1185">Reference proteome</keyword>
<accession>A0A915YAV0</accession>
<dbReference type="Proteomes" id="UP001060919">
    <property type="component" value="Chromosome"/>
</dbReference>
<name>A0A915YAV0_9BACT</name>
<gene>
    <name evidence="3" type="ORF">AsAng_0004260</name>
</gene>
<evidence type="ECO:0000313" key="3">
    <source>
        <dbReference type="EMBL" id="BDS09721.1"/>
    </source>
</evidence>
<feature type="signal peptide" evidence="2">
    <location>
        <begin position="1"/>
        <end position="25"/>
    </location>
</feature>
<organism evidence="3 4">
    <name type="scientific">Aureispira anguillae</name>
    <dbReference type="NCBI Taxonomy" id="2864201"/>
    <lineage>
        <taxon>Bacteria</taxon>
        <taxon>Pseudomonadati</taxon>
        <taxon>Bacteroidota</taxon>
        <taxon>Saprospiria</taxon>
        <taxon>Saprospirales</taxon>
        <taxon>Saprospiraceae</taxon>
        <taxon>Aureispira</taxon>
    </lineage>
</organism>
<reference evidence="3" key="1">
    <citation type="submission" date="2022-09" db="EMBL/GenBank/DDBJ databases">
        <title>Aureispira anguillicida sp. nov., isolated from Leptocephalus of Japanese eel Anguilla japonica.</title>
        <authorList>
            <person name="Yuasa K."/>
            <person name="Mekata T."/>
            <person name="Ikunari K."/>
        </authorList>
    </citation>
    <scope>NUCLEOTIDE SEQUENCE</scope>
    <source>
        <strain evidence="3">EL160426</strain>
    </source>
</reference>
<sequence>MTIKISTLLLLTGLFWSACTSPVNNSTPEQPKTEPEVTTPTKAPSSTNASRPTVEEIKKILIGDWIEDSIEFKKNYNMPPPPVQNTRVRYQEDGFVYIPGVLLAEEHWDKWEVANDSTLHIIKRKGYGVRVCNIDSIGQDLIRYRLQTPSMERKITLLRIKNQ</sequence>
<feature type="region of interest" description="Disordered" evidence="1">
    <location>
        <begin position="22"/>
        <end position="50"/>
    </location>
</feature>
<dbReference type="KEGG" id="aup:AsAng_0004260"/>
<feature type="chain" id="PRO_5037540133" description="Lipoprotein" evidence="2">
    <location>
        <begin position="26"/>
        <end position="163"/>
    </location>
</feature>
<evidence type="ECO:0000256" key="2">
    <source>
        <dbReference type="SAM" id="SignalP"/>
    </source>
</evidence>
<proteinExistence type="predicted"/>
<dbReference type="AlphaFoldDB" id="A0A915YAV0"/>
<keyword evidence="2" id="KW-0732">Signal</keyword>
<dbReference type="EMBL" id="AP026867">
    <property type="protein sequence ID" value="BDS09721.1"/>
    <property type="molecule type" value="Genomic_DNA"/>
</dbReference>
<evidence type="ECO:0000313" key="4">
    <source>
        <dbReference type="Proteomes" id="UP001060919"/>
    </source>
</evidence>
<dbReference type="RefSeq" id="WP_264791087.1">
    <property type="nucleotide sequence ID" value="NZ_AP026867.1"/>
</dbReference>
<dbReference type="PROSITE" id="PS51257">
    <property type="entry name" value="PROKAR_LIPOPROTEIN"/>
    <property type="match status" value="1"/>
</dbReference>
<protein>
    <recommendedName>
        <fullName evidence="5">Lipoprotein</fullName>
    </recommendedName>
</protein>
<evidence type="ECO:0008006" key="5">
    <source>
        <dbReference type="Google" id="ProtNLM"/>
    </source>
</evidence>